<feature type="chain" id="PRO_5012700177" description="alpha-L-rhamnosidase" evidence="4">
    <location>
        <begin position="22"/>
        <end position="1217"/>
    </location>
</feature>
<evidence type="ECO:0000313" key="9">
    <source>
        <dbReference type="EMBL" id="PHN01100.1"/>
    </source>
</evidence>
<dbReference type="Gene3D" id="1.50.10.10">
    <property type="match status" value="1"/>
</dbReference>
<dbReference type="InterPro" id="IPR013737">
    <property type="entry name" value="Bac_rhamnosid_N"/>
</dbReference>
<evidence type="ECO:0000313" key="10">
    <source>
        <dbReference type="Proteomes" id="UP000223913"/>
    </source>
</evidence>
<keyword evidence="3" id="KW-0378">Hydrolase</keyword>
<proteinExistence type="predicted"/>
<dbReference type="OrthoDB" id="9815108at2"/>
<comment type="catalytic activity">
    <reaction evidence="1">
        <text>Hydrolysis of terminal non-reducing alpha-L-rhamnose residues in alpha-L-rhamnosides.</text>
        <dbReference type="EC" id="3.2.1.40"/>
    </reaction>
</comment>
<dbReference type="InterPro" id="IPR008902">
    <property type="entry name" value="Rhamnosid_concanavalin"/>
</dbReference>
<dbReference type="Pfam" id="PF08531">
    <property type="entry name" value="Bac_rhamnosid_N"/>
    <property type="match status" value="1"/>
</dbReference>
<feature type="domain" description="Alpha-L-rhamnosidase six-hairpin glycosidase" evidence="7">
    <location>
        <begin position="731"/>
        <end position="1102"/>
    </location>
</feature>
<dbReference type="InterPro" id="IPR012341">
    <property type="entry name" value="6hp_glycosidase-like_sf"/>
</dbReference>
<evidence type="ECO:0000256" key="1">
    <source>
        <dbReference type="ARBA" id="ARBA00001445"/>
    </source>
</evidence>
<evidence type="ECO:0000256" key="2">
    <source>
        <dbReference type="ARBA" id="ARBA00012652"/>
    </source>
</evidence>
<feature type="domain" description="Bacterial alpha-L-rhamnosidase N-terminal" evidence="6">
    <location>
        <begin position="410"/>
        <end position="571"/>
    </location>
</feature>
<dbReference type="Gene3D" id="2.60.120.260">
    <property type="entry name" value="Galactose-binding domain-like"/>
    <property type="match status" value="2"/>
</dbReference>
<sequence>MKLSKTFLTLLLMGCSLLSVRADFSIHALQVEYQTTPLGIDEDLPRFSWQMQADDTERGYRQTAYRIVVTDENRQEVWDSEKVSSDQSLNIYYEGQPLEATTQYHWTVTVWDQDGAQQSNTSWFETGLMNSDPKLPAWNGATWIGGRDDDQVFYPHYLSVFKLEYSLALDAASGSTRAAFVFGGNDQRLMDRDLNMQAVENGKDESYIAFELDISDLNDGSGPAKFNIYRVGYIEDDRADVPWKSIDIPADKISNWNKYEAHHFYVDNNFGLFEIFLDGREPADMISEGDQQDSPFAMPGMNINPVGRGHDYISFPMLGDIGFRLPAGQQAAFTDIAIRHYRYPSNVIYTEEPGAAYRGTFSELAKNGSGLEIEEGSFQLNGGEDGVLLLADPSRNAVPMLRTEFTTGNKTVKKARLYATARGIYELYLNGERVGEDYFNPGLTQYNKTHMYQTYDVTDLMRSGGNALGAWLSEGWWSGNITYTGDNWNFFGDRQSLLCQLIITFEDGTEQVIASNPYDQNWKYFNDGPIRYGSFFQGEVYDARKEAAIEGWSTAAYDDADWTAAVEVPLEGNSYIGTFDAGRRGQITFDYDDLKIMGQVGKNAGIAKILTPVSVEEVRPGVYVYDMGQNMVGFPRIELPAGPAGETVTLRYAEVRYPDLPEYSGNIGMIMLENIRAALTQDVHIRKGGAEVIQPRFTFHGFRFLEITGIDEALPLESVQGLVISSIDELASNYETSNELVNKLWENITWSMRGNFLSIPTDTPARNERMGWSGDISVFSRASTYLASVNQFLRRHLLAMRDIQREDGRFTDVAPVGGGFGGTLWGSAGIVVAWETYQQFGDLELLREHYDAMKDYVAYLGTRIDEETNILNEGPLGDWLSPEGNKNDNTLLWTAYHAYDLEILAKTAELLGKTADAREFRRQYEERKAFFNATYVDPQSHKTVKSGLVTAGLAPPGETREETKTDKGELVDTQASYAIPLALGIFNEDHKPQAVKNLVAAIERENTDDSGVRRPSYSLMTGFIGTASLMQALSDNGEDDVAYRMLQQETYPSWLYSVVNGATTIWERLNSYTVENGFGGNNRMNSFNHYSFGAVAAWMYNYSLGIQRDPKSPGFKHFILQPTPDPTGKMKFAEGYYDSMYGTIRSAWSQEGKTWTYTVSVPGNTTATLYLPAASAKKVREQGKKLKKAKGIEVKGLQGDRLEMTLASGTYEFTIRR</sequence>
<dbReference type="Pfam" id="PF17390">
    <property type="entry name" value="Bac_rhamnosid_C"/>
    <property type="match status" value="1"/>
</dbReference>
<dbReference type="Pfam" id="PF25788">
    <property type="entry name" value="Ig_Rha78A_N"/>
    <property type="match status" value="1"/>
</dbReference>
<dbReference type="InterPro" id="IPR008928">
    <property type="entry name" value="6-hairpin_glycosidase_sf"/>
</dbReference>
<feature type="signal peptide" evidence="4">
    <location>
        <begin position="1"/>
        <end position="21"/>
    </location>
</feature>
<evidence type="ECO:0000259" key="8">
    <source>
        <dbReference type="Pfam" id="PF17390"/>
    </source>
</evidence>
<organism evidence="9 10">
    <name type="scientific">Flavilitoribacter nigricans (strain ATCC 23147 / DSM 23189 / NBRC 102662 / NCIMB 1420 / SS-2)</name>
    <name type="common">Lewinella nigricans</name>
    <dbReference type="NCBI Taxonomy" id="1122177"/>
    <lineage>
        <taxon>Bacteria</taxon>
        <taxon>Pseudomonadati</taxon>
        <taxon>Bacteroidota</taxon>
        <taxon>Saprospiria</taxon>
        <taxon>Saprospirales</taxon>
        <taxon>Lewinellaceae</taxon>
        <taxon>Flavilitoribacter</taxon>
    </lineage>
</organism>
<dbReference type="InterPro" id="IPR016007">
    <property type="entry name" value="Alpha_rhamnosid"/>
</dbReference>
<keyword evidence="4" id="KW-0732">Signal</keyword>
<feature type="domain" description="Alpha-L-rhamnosidase C-terminal" evidence="8">
    <location>
        <begin position="1105"/>
        <end position="1184"/>
    </location>
</feature>
<evidence type="ECO:0000259" key="5">
    <source>
        <dbReference type="Pfam" id="PF05592"/>
    </source>
</evidence>
<keyword evidence="10" id="KW-1185">Reference proteome</keyword>
<dbReference type="PANTHER" id="PTHR33307">
    <property type="entry name" value="ALPHA-RHAMNOSIDASE (EUROFUNG)"/>
    <property type="match status" value="1"/>
</dbReference>
<dbReference type="EMBL" id="PDUD01000063">
    <property type="protein sequence ID" value="PHN01100.1"/>
    <property type="molecule type" value="Genomic_DNA"/>
</dbReference>
<evidence type="ECO:0000256" key="4">
    <source>
        <dbReference type="SAM" id="SignalP"/>
    </source>
</evidence>
<gene>
    <name evidence="9" type="ORF">CRP01_38835</name>
</gene>
<comment type="caution">
    <text evidence="9">The sequence shown here is derived from an EMBL/GenBank/DDBJ whole genome shotgun (WGS) entry which is preliminary data.</text>
</comment>
<dbReference type="SUPFAM" id="SSF48208">
    <property type="entry name" value="Six-hairpin glycosidases"/>
    <property type="match status" value="1"/>
</dbReference>
<reference evidence="9 10" key="1">
    <citation type="submission" date="2017-10" db="EMBL/GenBank/DDBJ databases">
        <title>The draft genome sequence of Lewinella nigricans NBRC 102662.</title>
        <authorList>
            <person name="Wang K."/>
        </authorList>
    </citation>
    <scope>NUCLEOTIDE SEQUENCE [LARGE SCALE GENOMIC DNA]</scope>
    <source>
        <strain evidence="9 10">NBRC 102662</strain>
    </source>
</reference>
<dbReference type="InterPro" id="IPR035398">
    <property type="entry name" value="Bac_rhamnosid_C"/>
</dbReference>
<dbReference type="GO" id="GO:0005975">
    <property type="term" value="P:carbohydrate metabolic process"/>
    <property type="evidence" value="ECO:0007669"/>
    <property type="project" value="InterPro"/>
</dbReference>
<evidence type="ECO:0000256" key="3">
    <source>
        <dbReference type="ARBA" id="ARBA00022801"/>
    </source>
</evidence>
<dbReference type="Gene3D" id="2.60.420.10">
    <property type="entry name" value="Maltose phosphorylase, domain 3"/>
    <property type="match status" value="1"/>
</dbReference>
<dbReference type="PIRSF" id="PIRSF010631">
    <property type="entry name" value="A-rhamnsds"/>
    <property type="match status" value="1"/>
</dbReference>
<dbReference type="PANTHER" id="PTHR33307:SF6">
    <property type="entry name" value="ALPHA-RHAMNOSIDASE (EUROFUNG)-RELATED"/>
    <property type="match status" value="1"/>
</dbReference>
<protein>
    <recommendedName>
        <fullName evidence="2">alpha-L-rhamnosidase</fullName>
        <ecNumber evidence="2">3.2.1.40</ecNumber>
    </recommendedName>
</protein>
<dbReference type="Pfam" id="PF17389">
    <property type="entry name" value="Bac_rhamnosid6H"/>
    <property type="match status" value="1"/>
</dbReference>
<evidence type="ECO:0000259" key="7">
    <source>
        <dbReference type="Pfam" id="PF17389"/>
    </source>
</evidence>
<dbReference type="Proteomes" id="UP000223913">
    <property type="component" value="Unassembled WGS sequence"/>
</dbReference>
<dbReference type="Gene3D" id="2.60.40.10">
    <property type="entry name" value="Immunoglobulins"/>
    <property type="match status" value="1"/>
</dbReference>
<name>A0A2D0MY42_FLAN2</name>
<feature type="domain" description="Alpha-L-rhamnosidase concanavalin-like" evidence="5">
    <location>
        <begin position="617"/>
        <end position="724"/>
    </location>
</feature>
<dbReference type="InterPro" id="IPR013783">
    <property type="entry name" value="Ig-like_fold"/>
</dbReference>
<dbReference type="GO" id="GO:0030596">
    <property type="term" value="F:alpha-L-rhamnosidase activity"/>
    <property type="evidence" value="ECO:0007669"/>
    <property type="project" value="UniProtKB-EC"/>
</dbReference>
<dbReference type="AlphaFoldDB" id="A0A2D0MY42"/>
<dbReference type="Pfam" id="PF05592">
    <property type="entry name" value="Bac_rhamnosid"/>
    <property type="match status" value="1"/>
</dbReference>
<dbReference type="RefSeq" id="WP_099155498.1">
    <property type="nucleotide sequence ID" value="NZ_PDUD01000063.1"/>
</dbReference>
<evidence type="ECO:0000259" key="6">
    <source>
        <dbReference type="Pfam" id="PF08531"/>
    </source>
</evidence>
<dbReference type="InterPro" id="IPR035396">
    <property type="entry name" value="Bac_rhamnosid6H"/>
</dbReference>
<accession>A0A2D0MY42</accession>
<dbReference type="EC" id="3.2.1.40" evidence="2"/>